<evidence type="ECO:0000256" key="10">
    <source>
        <dbReference type="ARBA" id="ARBA00023235"/>
    </source>
</evidence>
<feature type="domain" description="RecBCD enzyme subunit RecD N-terminal" evidence="13">
    <location>
        <begin position="19"/>
        <end position="130"/>
    </location>
</feature>
<sequence>MKINSREDIAQLLASWVECGWLRELDRALVTFLVKEAPDAHPLLLLATALTSYQLGRGHVCLDLQATLDDSAFSLSLPPDGDHADGAVIRPAAVLEHLTLTEWLSALAHPTLVSEGAGNSPLVLAGQRLYLRRYWQYEQNVRTAIEQRLTRSALHTLPVASLRAPLTALFPPDGKSQAANWQKLACALAAANAFSIITGGPGTGKTTTVVRLLALLQTLALEEHGQPLRIRLAAPTGKAAARLNESIAGAVSKLDLSALGNGDAVRDSINTDVVTLHRLLGSRPDTRHFRHHPGNPLLLDVLVVDEASMVDLEMMAALLAALPEQARLILLGDKDQLASVEAGALLSELCQRAAGGHYLPQTRDWLEEVTGESIADQLVDPHGTAMDQAVVMLRHSYRFDAQSGIGRLAEAVNDGDVKGLKQVWKQGYADLAQLTLSADDDRELRDWVVNGGAKQFPAAATREGVEPPVGYRHYLTIMINERPADDEPPEAFNRWATKVLLAYSQFQLLCALRGGNWGVEKLNERIAEILRKEGLLKASVNWYPGRPVLVTRNDYSQRLMNGDIGITLEIPHRLPDGSVVPTLRVAFLAGDGTQDIRWVMPGRLQAVETVFAMTVHKSQGSEFTHTALLLPENLSPILTRELIYTGITRARHWFSLGCVGGMNAVLPDAVQRRVLRASGLIESA</sequence>
<feature type="domain" description="UvrD-like helicase C-terminal" evidence="12">
    <location>
        <begin position="610"/>
        <end position="653"/>
    </location>
</feature>
<evidence type="ECO:0000256" key="8">
    <source>
        <dbReference type="ARBA" id="ARBA00023125"/>
    </source>
</evidence>
<dbReference type="Pfam" id="PF13245">
    <property type="entry name" value="AAA_19"/>
    <property type="match status" value="1"/>
</dbReference>
<comment type="catalytic activity">
    <reaction evidence="11">
        <text>ATP + H2O = ADP + phosphate + H(+)</text>
        <dbReference type="Rhea" id="RHEA:13065"/>
        <dbReference type="ChEBI" id="CHEBI:15377"/>
        <dbReference type="ChEBI" id="CHEBI:15378"/>
        <dbReference type="ChEBI" id="CHEBI:30616"/>
        <dbReference type="ChEBI" id="CHEBI:43474"/>
        <dbReference type="ChEBI" id="CHEBI:456216"/>
        <dbReference type="EC" id="5.6.2.3"/>
    </reaction>
</comment>
<comment type="function">
    <text evidence="11">A helicase/nuclease that prepares dsDNA breaks (DSB) for recombinational DNA repair. Binds to DSBs and unwinds DNA via a highly rapid and processive ATP-dependent bidirectional helicase activity. Unwinds dsDNA until it encounters a Chi (crossover hotspot instigator) sequence from the 3' direction. Cuts ssDNA a few nucleotides 3' to the Chi site. The properties and activities of the enzyme are changed at Chi. The Chi-altered holoenzyme produces a long 3'-ssDNA overhang and facilitates RecA-binding to the ssDNA for homologous DNA recombination and repair. Holoenzyme degrades any linearized DNA that is unable to undergo homologous recombination. In the holoenzyme this subunit has ssDNA-dependent ATPase and 5'-3' helicase activity. When added to pre-assembled RecBC greatly stimulates nuclease activity and augments holoenzyme processivity. Negatively regulates the RecA-loading ability of RecBCD.</text>
</comment>
<evidence type="ECO:0000256" key="2">
    <source>
        <dbReference type="ARBA" id="ARBA00022741"/>
    </source>
</evidence>
<evidence type="ECO:0000256" key="9">
    <source>
        <dbReference type="ARBA" id="ARBA00023204"/>
    </source>
</evidence>
<keyword evidence="15" id="KW-1185">Reference proteome</keyword>
<comment type="miscellaneous">
    <text evidence="11">In the RecBCD complex, RecB has a slow 3'-5' helicase, an exonuclease activity and loads RecA onto ssDNA, RecD has a fast 5'-3' helicase activity, while RecC stimulates the ATPase and processivity of the RecB helicase and contributes to recognition of the Chi site.</text>
</comment>
<dbReference type="Pfam" id="PF13538">
    <property type="entry name" value="UvrD_C_2"/>
    <property type="match status" value="1"/>
</dbReference>
<keyword evidence="3 11" id="KW-0227">DNA damage</keyword>
<dbReference type="InterPro" id="IPR041851">
    <property type="entry name" value="RecD_N_sf"/>
</dbReference>
<dbReference type="Gene3D" id="1.10.10.1020">
    <property type="entry name" value="RecBCD complex, subunit RecD, N-terminal domain"/>
    <property type="match status" value="1"/>
</dbReference>
<protein>
    <recommendedName>
        <fullName evidence="11">RecBCD enzyme subunit RecD</fullName>
        <ecNumber evidence="11">5.6.2.3</ecNumber>
    </recommendedName>
    <alternativeName>
        <fullName evidence="11">DNA 5'-3' helicase subunit RecD</fullName>
    </alternativeName>
    <alternativeName>
        <fullName evidence="11">Exonuclease V subunit RecD</fullName>
        <shortName evidence="11">ExoV subunit RecD</shortName>
    </alternativeName>
    <alternativeName>
        <fullName evidence="11">Helicase/nuclease RecBCD subunit RecD</fullName>
    </alternativeName>
</protein>
<dbReference type="PANTHER" id="PTHR43788">
    <property type="entry name" value="DNA2/NAM7 HELICASE FAMILY MEMBER"/>
    <property type="match status" value="1"/>
</dbReference>
<dbReference type="PANTHER" id="PTHR43788:SF6">
    <property type="entry name" value="DNA HELICASE B"/>
    <property type="match status" value="1"/>
</dbReference>
<evidence type="ECO:0000256" key="11">
    <source>
        <dbReference type="HAMAP-Rule" id="MF_01487"/>
    </source>
</evidence>
<organism evidence="14 15">
    <name type="scientific">Rahnella victoriana</name>
    <dbReference type="NCBI Taxonomy" id="1510570"/>
    <lineage>
        <taxon>Bacteria</taxon>
        <taxon>Pseudomonadati</taxon>
        <taxon>Pseudomonadota</taxon>
        <taxon>Gammaproteobacteria</taxon>
        <taxon>Enterobacterales</taxon>
        <taxon>Yersiniaceae</taxon>
        <taxon>Rahnella</taxon>
    </lineage>
</organism>
<evidence type="ECO:0000256" key="4">
    <source>
        <dbReference type="ARBA" id="ARBA00022801"/>
    </source>
</evidence>
<accession>A0ABS0DSF0</accession>
<dbReference type="NCBIfam" id="TIGR01447">
    <property type="entry name" value="recD"/>
    <property type="match status" value="1"/>
</dbReference>
<keyword evidence="7 11" id="KW-0067">ATP-binding</keyword>
<dbReference type="InterPro" id="IPR050534">
    <property type="entry name" value="Coronavir_polyprotein_1ab"/>
</dbReference>
<keyword evidence="1 11" id="KW-0540">Nuclease</keyword>
<evidence type="ECO:0000256" key="6">
    <source>
        <dbReference type="ARBA" id="ARBA00022839"/>
    </source>
</evidence>
<keyword evidence="8 11" id="KW-0238">DNA-binding</keyword>
<evidence type="ECO:0000259" key="13">
    <source>
        <dbReference type="Pfam" id="PF21185"/>
    </source>
</evidence>
<keyword evidence="5 11" id="KW-0347">Helicase</keyword>
<feature type="binding site" evidence="11">
    <location>
        <begin position="199"/>
        <end position="206"/>
    </location>
    <ligand>
        <name>ATP</name>
        <dbReference type="ChEBI" id="CHEBI:30616"/>
    </ligand>
</feature>
<dbReference type="InterPro" id="IPR027785">
    <property type="entry name" value="UvrD-like_helicase_C"/>
</dbReference>
<evidence type="ECO:0000313" key="15">
    <source>
        <dbReference type="Proteomes" id="UP000600307"/>
    </source>
</evidence>
<keyword evidence="4 11" id="KW-0378">Hydrolase</keyword>
<dbReference type="InterPro" id="IPR049550">
    <property type="entry name" value="RecD_N"/>
</dbReference>
<dbReference type="Pfam" id="PF21185">
    <property type="entry name" value="RecD_N"/>
    <property type="match status" value="1"/>
</dbReference>
<evidence type="ECO:0000259" key="12">
    <source>
        <dbReference type="Pfam" id="PF13538"/>
    </source>
</evidence>
<dbReference type="Gene3D" id="3.40.50.300">
    <property type="entry name" value="P-loop containing nucleotide triphosphate hydrolases"/>
    <property type="match status" value="3"/>
</dbReference>
<keyword evidence="9 11" id="KW-0234">DNA repair</keyword>
<keyword evidence="6 11" id="KW-0269">Exonuclease</keyword>
<dbReference type="GO" id="GO:0008854">
    <property type="term" value="F:exodeoxyribonuclease V activity"/>
    <property type="evidence" value="ECO:0007669"/>
    <property type="project" value="UniProtKB-EC"/>
</dbReference>
<dbReference type="InterPro" id="IPR027417">
    <property type="entry name" value="P-loop_NTPase"/>
</dbReference>
<evidence type="ECO:0000256" key="7">
    <source>
        <dbReference type="ARBA" id="ARBA00022840"/>
    </source>
</evidence>
<evidence type="ECO:0000256" key="3">
    <source>
        <dbReference type="ARBA" id="ARBA00022763"/>
    </source>
</evidence>
<dbReference type="CDD" id="cd18809">
    <property type="entry name" value="SF1_C_RecD"/>
    <property type="match status" value="1"/>
</dbReference>
<comment type="similarity">
    <text evidence="11">Belongs to the RecD family.</text>
</comment>
<dbReference type="EMBL" id="JADOBH010000002">
    <property type="protein sequence ID" value="MBF7956810.1"/>
    <property type="molecule type" value="Genomic_DNA"/>
</dbReference>
<dbReference type="RefSeq" id="WP_195817464.1">
    <property type="nucleotide sequence ID" value="NZ_JADOBH010000002.1"/>
</dbReference>
<evidence type="ECO:0000313" key="14">
    <source>
        <dbReference type="EMBL" id="MBF7956810.1"/>
    </source>
</evidence>
<evidence type="ECO:0000256" key="1">
    <source>
        <dbReference type="ARBA" id="ARBA00022722"/>
    </source>
</evidence>
<proteinExistence type="inferred from homology"/>
<comment type="caution">
    <text evidence="14">The sequence shown here is derived from an EMBL/GenBank/DDBJ whole genome shotgun (WGS) entry which is preliminary data.</text>
</comment>
<dbReference type="CDD" id="cd17933">
    <property type="entry name" value="DEXSc_RecD-like"/>
    <property type="match status" value="1"/>
</dbReference>
<dbReference type="EC" id="5.6.2.3" evidence="11"/>
<comment type="subunit">
    <text evidence="11">Heterotrimer of RecB, RecC and RecD. All subunits contribute to DNA-binding.</text>
</comment>
<name>A0ABS0DSF0_9GAMM</name>
<dbReference type="InterPro" id="IPR006344">
    <property type="entry name" value="RecD"/>
</dbReference>
<dbReference type="Proteomes" id="UP000600307">
    <property type="component" value="Unassembled WGS sequence"/>
</dbReference>
<dbReference type="SUPFAM" id="SSF52540">
    <property type="entry name" value="P-loop containing nucleoside triphosphate hydrolases"/>
    <property type="match status" value="2"/>
</dbReference>
<reference evidence="14 15" key="1">
    <citation type="submission" date="2020-11" db="EMBL/GenBank/DDBJ databases">
        <title>Taxonomic investigation of Rahnella spp.</title>
        <authorList>
            <person name="Lee S.D."/>
        </authorList>
    </citation>
    <scope>NUCLEOTIDE SEQUENCE [LARGE SCALE GENOMIC DNA]</scope>
    <source>
        <strain evidence="14 15">SAP-10</strain>
    </source>
</reference>
<evidence type="ECO:0000256" key="5">
    <source>
        <dbReference type="ARBA" id="ARBA00022806"/>
    </source>
</evidence>
<dbReference type="HAMAP" id="MF_01487">
    <property type="entry name" value="RecD"/>
    <property type="match status" value="1"/>
</dbReference>
<keyword evidence="10 11" id="KW-0413">Isomerase</keyword>
<keyword evidence="2 11" id="KW-0547">Nucleotide-binding</keyword>
<gene>
    <name evidence="11 14" type="primary">recD</name>
    <name evidence="14" type="ORF">IV431_14720</name>
</gene>